<feature type="compositionally biased region" description="Low complexity" evidence="3">
    <location>
        <begin position="45"/>
        <end position="56"/>
    </location>
</feature>
<dbReference type="GO" id="GO:0003677">
    <property type="term" value="F:DNA binding"/>
    <property type="evidence" value="ECO:0007669"/>
    <property type="project" value="UniProtKB-KW"/>
</dbReference>
<feature type="compositionally biased region" description="Polar residues" evidence="3">
    <location>
        <begin position="62"/>
        <end position="73"/>
    </location>
</feature>
<dbReference type="GO" id="GO:0003700">
    <property type="term" value="F:DNA-binding transcription factor activity"/>
    <property type="evidence" value="ECO:0007669"/>
    <property type="project" value="UniProtKB-UniRule"/>
</dbReference>
<dbReference type="OrthoDB" id="2288358at2759"/>
<feature type="compositionally biased region" description="Polar residues" evidence="3">
    <location>
        <begin position="288"/>
        <end position="304"/>
    </location>
</feature>
<feature type="region of interest" description="Disordered" evidence="3">
    <location>
        <begin position="388"/>
        <end position="431"/>
    </location>
</feature>
<feature type="compositionally biased region" description="Low complexity" evidence="3">
    <location>
        <begin position="305"/>
        <end position="327"/>
    </location>
</feature>
<dbReference type="GO" id="GO:0051321">
    <property type="term" value="P:meiotic cell cycle"/>
    <property type="evidence" value="ECO:0007669"/>
    <property type="project" value="TreeGrafter"/>
</dbReference>
<evidence type="ECO:0000256" key="1">
    <source>
        <dbReference type="ARBA" id="ARBA00023125"/>
    </source>
</evidence>
<feature type="compositionally biased region" description="Low complexity" evidence="3">
    <location>
        <begin position="466"/>
        <end position="478"/>
    </location>
</feature>
<evidence type="ECO:0000313" key="5">
    <source>
        <dbReference type="EMBL" id="KAF2236909.1"/>
    </source>
</evidence>
<evidence type="ECO:0000256" key="2">
    <source>
        <dbReference type="PROSITE-ProRule" id="PRU00850"/>
    </source>
</evidence>
<dbReference type="SUPFAM" id="SSF49417">
    <property type="entry name" value="p53-like transcription factors"/>
    <property type="match status" value="2"/>
</dbReference>
<evidence type="ECO:0000259" key="4">
    <source>
        <dbReference type="PROSITE" id="PS51517"/>
    </source>
</evidence>
<feature type="compositionally biased region" description="Gly residues" evidence="3">
    <location>
        <begin position="398"/>
        <end position="424"/>
    </location>
</feature>
<gene>
    <name evidence="5" type="ORF">EV356DRAFT_512195</name>
</gene>
<reference evidence="5" key="1">
    <citation type="journal article" date="2020" name="Stud. Mycol.">
        <title>101 Dothideomycetes genomes: a test case for predicting lifestyles and emergence of pathogens.</title>
        <authorList>
            <person name="Haridas S."/>
            <person name="Albert R."/>
            <person name="Binder M."/>
            <person name="Bloem J."/>
            <person name="Labutti K."/>
            <person name="Salamov A."/>
            <person name="Andreopoulos B."/>
            <person name="Baker S."/>
            <person name="Barry K."/>
            <person name="Bills G."/>
            <person name="Bluhm B."/>
            <person name="Cannon C."/>
            <person name="Castanera R."/>
            <person name="Culley D."/>
            <person name="Daum C."/>
            <person name="Ezra D."/>
            <person name="Gonzalez J."/>
            <person name="Henrissat B."/>
            <person name="Kuo A."/>
            <person name="Liang C."/>
            <person name="Lipzen A."/>
            <person name="Lutzoni F."/>
            <person name="Magnuson J."/>
            <person name="Mondo S."/>
            <person name="Nolan M."/>
            <person name="Ohm R."/>
            <person name="Pangilinan J."/>
            <person name="Park H.-J."/>
            <person name="Ramirez L."/>
            <person name="Alfaro M."/>
            <person name="Sun H."/>
            <person name="Tritt A."/>
            <person name="Yoshinaga Y."/>
            <person name="Zwiers L.-H."/>
            <person name="Turgeon B."/>
            <person name="Goodwin S."/>
            <person name="Spatafora J."/>
            <person name="Crous P."/>
            <person name="Grigoriev I."/>
        </authorList>
    </citation>
    <scope>NUCLEOTIDE SEQUENCE</scope>
    <source>
        <strain evidence="5">Tuck. ex Michener</strain>
    </source>
</reference>
<protein>
    <recommendedName>
        <fullName evidence="4">NDT80 domain-containing protein</fullName>
    </recommendedName>
</protein>
<dbReference type="PANTHER" id="PTHR35144">
    <property type="entry name" value="MEIOSIS-SPECIFIC TRANSCRIPTION FACTOR NDT80"/>
    <property type="match status" value="1"/>
</dbReference>
<feature type="compositionally biased region" description="Low complexity" evidence="3">
    <location>
        <begin position="77"/>
        <end position="98"/>
    </location>
</feature>
<evidence type="ECO:0000313" key="6">
    <source>
        <dbReference type="Proteomes" id="UP000800092"/>
    </source>
</evidence>
<dbReference type="PANTHER" id="PTHR35144:SF2">
    <property type="entry name" value="MEIOSIS-SPECIFIC TRANSCRIPTION FACTOR NDT80"/>
    <property type="match status" value="1"/>
</dbReference>
<feature type="region of interest" description="Disordered" evidence="3">
    <location>
        <begin position="1"/>
        <end position="113"/>
    </location>
</feature>
<dbReference type="GO" id="GO:0000228">
    <property type="term" value="C:nuclear chromosome"/>
    <property type="evidence" value="ECO:0007669"/>
    <property type="project" value="TreeGrafter"/>
</dbReference>
<dbReference type="InterPro" id="IPR008967">
    <property type="entry name" value="p53-like_TF_DNA-bd_sf"/>
</dbReference>
<dbReference type="InterPro" id="IPR037141">
    <property type="entry name" value="NDT80_DNA-bd_dom_sf"/>
</dbReference>
<name>A0A6A6HGE5_VIRVR</name>
<dbReference type="Proteomes" id="UP000800092">
    <property type="component" value="Unassembled WGS sequence"/>
</dbReference>
<feature type="region of interest" description="Disordered" evidence="3">
    <location>
        <begin position="230"/>
        <end position="330"/>
    </location>
</feature>
<dbReference type="EMBL" id="ML991782">
    <property type="protein sequence ID" value="KAF2236909.1"/>
    <property type="molecule type" value="Genomic_DNA"/>
</dbReference>
<sequence length="581" mass="61421">MYNVRPRMQSMTDHPSSGMLPSTRSPGSNVPVTPPLGATPRDNYTTTTHLSRHTLSPRSHNEPLSHSSYNTPRSAFPNSTSTMSLSPSSVSPFPSSASLHPGNYAGAQESRSPPFPTLQMIHDITSDGQPITADIQAKIEKGFFYSSDRTWTCYRRNYFSVNCSYTLNPHLPNRPLYLNRGGKNGAEQIQALAMSLSAAVDSEKGKSIELLQQTPKRDKGPQLQISIQKVAPASPTKTLHGPSGVLPDPTQMHTAFSPYAFGHPHSTQVAPPYLPLQSEPDDHPQAPSPTSASNASYPPSTHAGSSSVPSSSQSSVPVTQSNPSSQSHTFERIQFKSATANNGKRRAAQQYYTLIVELYADVRDINRSGSRPEWVKIAQRISAQVVVRGRSPSHYQEQGGGSAGAAPGGSGGSSGSRGLGGPGSGNTTAGASMGGFSKGWASVPGLGGGSNSGVGFRSAGFPFEPSPSTSHSVSSTSSMEGGAVGEPSALAGAQPQVDTQMQGTMDSDIESYAGYRYYPAPLYEGLSSGVKVEAGLTAEERTSSIKEELGHNMPMKTGPGRFHGVEGSKGWYPDFYAMSGY</sequence>
<organism evidence="5 6">
    <name type="scientific">Viridothelium virens</name>
    <name type="common">Speckled blister lichen</name>
    <name type="synonym">Trypethelium virens</name>
    <dbReference type="NCBI Taxonomy" id="1048519"/>
    <lineage>
        <taxon>Eukaryota</taxon>
        <taxon>Fungi</taxon>
        <taxon>Dikarya</taxon>
        <taxon>Ascomycota</taxon>
        <taxon>Pezizomycotina</taxon>
        <taxon>Dothideomycetes</taxon>
        <taxon>Dothideomycetes incertae sedis</taxon>
        <taxon>Trypetheliales</taxon>
        <taxon>Trypetheliaceae</taxon>
        <taxon>Viridothelium</taxon>
    </lineage>
</organism>
<dbReference type="AlphaFoldDB" id="A0A6A6HGE5"/>
<keyword evidence="6" id="KW-1185">Reference proteome</keyword>
<dbReference type="Gene3D" id="2.60.40.1390">
    <property type="entry name" value="NDT80 DNA-binding domain"/>
    <property type="match status" value="1"/>
</dbReference>
<evidence type="ECO:0000256" key="3">
    <source>
        <dbReference type="SAM" id="MobiDB-lite"/>
    </source>
</evidence>
<proteinExistence type="predicted"/>
<dbReference type="GO" id="GO:0045944">
    <property type="term" value="P:positive regulation of transcription by RNA polymerase II"/>
    <property type="evidence" value="ECO:0007669"/>
    <property type="project" value="TreeGrafter"/>
</dbReference>
<accession>A0A6A6HGE5</accession>
<feature type="region of interest" description="Disordered" evidence="3">
    <location>
        <begin position="462"/>
        <end position="484"/>
    </location>
</feature>
<dbReference type="Pfam" id="PF05224">
    <property type="entry name" value="NDT80_PhoG"/>
    <property type="match status" value="1"/>
</dbReference>
<feature type="DNA-binding region" description="NDT80" evidence="2">
    <location>
        <begin position="63"/>
        <end position="399"/>
    </location>
</feature>
<keyword evidence="1 2" id="KW-0238">DNA-binding</keyword>
<dbReference type="PROSITE" id="PS51517">
    <property type="entry name" value="NDT80"/>
    <property type="match status" value="1"/>
</dbReference>
<feature type="compositionally biased region" description="Polar residues" evidence="3">
    <location>
        <begin position="9"/>
        <end position="31"/>
    </location>
</feature>
<feature type="domain" description="NDT80" evidence="4">
    <location>
        <begin position="63"/>
        <end position="399"/>
    </location>
</feature>
<dbReference type="InterPro" id="IPR052605">
    <property type="entry name" value="Fungal_trans_regulator"/>
</dbReference>
<dbReference type="InterPro" id="IPR024061">
    <property type="entry name" value="NDT80_DNA-bd_dom"/>
</dbReference>